<reference evidence="1" key="1">
    <citation type="journal article" date="2014" name="Front. Microbiol.">
        <title>High frequency of phylogenetically diverse reductive dehalogenase-homologous genes in deep subseafloor sedimentary metagenomes.</title>
        <authorList>
            <person name="Kawai M."/>
            <person name="Futagami T."/>
            <person name="Toyoda A."/>
            <person name="Takaki Y."/>
            <person name="Nishi S."/>
            <person name="Hori S."/>
            <person name="Arai W."/>
            <person name="Tsubouchi T."/>
            <person name="Morono Y."/>
            <person name="Uchiyama I."/>
            <person name="Ito T."/>
            <person name="Fujiyama A."/>
            <person name="Inagaki F."/>
            <person name="Takami H."/>
        </authorList>
    </citation>
    <scope>NUCLEOTIDE SEQUENCE</scope>
    <source>
        <strain evidence="1">Expedition CK06-06</strain>
    </source>
</reference>
<protein>
    <submittedName>
        <fullName evidence="1">Uncharacterized protein</fullName>
    </submittedName>
</protein>
<feature type="non-terminal residue" evidence="1">
    <location>
        <position position="101"/>
    </location>
</feature>
<name>X1Q318_9ZZZZ</name>
<gene>
    <name evidence="1" type="ORF">S06H3_61034</name>
</gene>
<organism evidence="1">
    <name type="scientific">marine sediment metagenome</name>
    <dbReference type="NCBI Taxonomy" id="412755"/>
    <lineage>
        <taxon>unclassified sequences</taxon>
        <taxon>metagenomes</taxon>
        <taxon>ecological metagenomes</taxon>
    </lineage>
</organism>
<comment type="caution">
    <text evidence="1">The sequence shown here is derived from an EMBL/GenBank/DDBJ whole genome shotgun (WGS) entry which is preliminary data.</text>
</comment>
<proteinExistence type="predicted"/>
<evidence type="ECO:0000313" key="1">
    <source>
        <dbReference type="EMBL" id="GAI49146.1"/>
    </source>
</evidence>
<dbReference type="EMBL" id="BARV01039924">
    <property type="protein sequence ID" value="GAI49146.1"/>
    <property type="molecule type" value="Genomic_DNA"/>
</dbReference>
<sequence length="101" mass="10888">MEGFDTIKHIPPRDYTKGQSVVLHFDNINRLGGNYPIGGKVGVYSAIAGLPGPAQRTKILLSPDHLGDARAIIQEAIGRKHSRLIAMHTMSGNTNTKSLSP</sequence>
<dbReference type="AlphaFoldDB" id="X1Q318"/>
<accession>X1Q318</accession>